<dbReference type="GO" id="GO:0071897">
    <property type="term" value="P:DNA biosynthetic process"/>
    <property type="evidence" value="ECO:0007669"/>
    <property type="project" value="UniProtKB-ARBA"/>
</dbReference>
<dbReference type="GO" id="GO:0032259">
    <property type="term" value="P:methylation"/>
    <property type="evidence" value="ECO:0007669"/>
    <property type="project" value="UniProtKB-KW"/>
</dbReference>
<feature type="domain" description="DUF5641" evidence="1">
    <location>
        <begin position="222"/>
        <end position="293"/>
    </location>
</feature>
<dbReference type="GO" id="GO:0008168">
    <property type="term" value="F:methyltransferase activity"/>
    <property type="evidence" value="ECO:0007669"/>
    <property type="project" value="UniProtKB-KW"/>
</dbReference>
<dbReference type="InterPro" id="IPR043502">
    <property type="entry name" value="DNA/RNA_pol_sf"/>
</dbReference>
<reference evidence="2 3" key="1">
    <citation type="journal article" date="2024" name="BMC Genomics">
        <title>De novo assembly and annotation of Popillia japonica's genome with initial clues to its potential as an invasive pest.</title>
        <authorList>
            <person name="Cucini C."/>
            <person name="Boschi S."/>
            <person name="Funari R."/>
            <person name="Cardaioli E."/>
            <person name="Iannotti N."/>
            <person name="Marturano G."/>
            <person name="Paoli F."/>
            <person name="Bruttini M."/>
            <person name="Carapelli A."/>
            <person name="Frati F."/>
            <person name="Nardi F."/>
        </authorList>
    </citation>
    <scope>NUCLEOTIDE SEQUENCE [LARGE SCALE GENOMIC DNA]</scope>
    <source>
        <strain evidence="2">DMR45628</strain>
    </source>
</reference>
<dbReference type="EMBL" id="JASPKY010000132">
    <property type="protein sequence ID" value="KAK9731425.1"/>
    <property type="molecule type" value="Genomic_DNA"/>
</dbReference>
<sequence length="326" mass="36995">MRLRCIGRYLLTKTIQNFKELFGRHDPICPLETCELRTVTYGTASASFLATRALKQLSLEDASNYPVGSKVVATDFYVDDLLTGADTNETVEQIFTEVNTTLNKRGFTLRKWASNDVNLLTKLLPHATAPVVLNLDKDDHVKALGIQWNSHLDVLQYSVLQQCDEKRVTKRTILSRIFQIFDPLGLVGPKEPNLSFLKVKRLDRLQLTLWALLGPKNQIYHFSKWSKEYFHQLQHRKKWIKNTDDNLKVRDLVILKEDKVPPMQGPAGRISAVCPGKDGVVRAAVIKTSHGSTSLSWKGWCCACGCDKDFSWRAKTSYKQIVLMAS</sequence>
<comment type="caution">
    <text evidence="2">The sequence shown here is derived from an EMBL/GenBank/DDBJ whole genome shotgun (WGS) entry which is preliminary data.</text>
</comment>
<name>A0AAW1LB20_POPJA</name>
<dbReference type="Proteomes" id="UP001458880">
    <property type="component" value="Unassembled WGS sequence"/>
</dbReference>
<evidence type="ECO:0000313" key="2">
    <source>
        <dbReference type="EMBL" id="KAK9731425.1"/>
    </source>
</evidence>
<accession>A0AAW1LB20</accession>
<dbReference type="AlphaFoldDB" id="A0AAW1LB20"/>
<organism evidence="2 3">
    <name type="scientific">Popillia japonica</name>
    <name type="common">Japanese beetle</name>
    <dbReference type="NCBI Taxonomy" id="7064"/>
    <lineage>
        <taxon>Eukaryota</taxon>
        <taxon>Metazoa</taxon>
        <taxon>Ecdysozoa</taxon>
        <taxon>Arthropoda</taxon>
        <taxon>Hexapoda</taxon>
        <taxon>Insecta</taxon>
        <taxon>Pterygota</taxon>
        <taxon>Neoptera</taxon>
        <taxon>Endopterygota</taxon>
        <taxon>Coleoptera</taxon>
        <taxon>Polyphaga</taxon>
        <taxon>Scarabaeiformia</taxon>
        <taxon>Scarabaeidae</taxon>
        <taxon>Rutelinae</taxon>
        <taxon>Popillia</taxon>
    </lineage>
</organism>
<evidence type="ECO:0000259" key="1">
    <source>
        <dbReference type="Pfam" id="PF18701"/>
    </source>
</evidence>
<dbReference type="SUPFAM" id="SSF56672">
    <property type="entry name" value="DNA/RNA polymerases"/>
    <property type="match status" value="1"/>
</dbReference>
<dbReference type="Pfam" id="PF18701">
    <property type="entry name" value="DUF5641"/>
    <property type="match status" value="1"/>
</dbReference>
<protein>
    <submittedName>
        <fullName evidence="2">Methyltransferase (DUF5641)</fullName>
    </submittedName>
</protein>
<dbReference type="InterPro" id="IPR040676">
    <property type="entry name" value="DUF5641"/>
</dbReference>
<dbReference type="PANTHER" id="PTHR47331">
    <property type="entry name" value="PHD-TYPE DOMAIN-CONTAINING PROTEIN"/>
    <property type="match status" value="1"/>
</dbReference>
<evidence type="ECO:0000313" key="3">
    <source>
        <dbReference type="Proteomes" id="UP001458880"/>
    </source>
</evidence>
<keyword evidence="3" id="KW-1185">Reference proteome</keyword>
<keyword evidence="2" id="KW-0808">Transferase</keyword>
<keyword evidence="2" id="KW-0489">Methyltransferase</keyword>
<proteinExistence type="predicted"/>
<gene>
    <name evidence="2" type="ORF">QE152_g13653</name>
</gene>